<accession>A0ACB8DLE7</accession>
<evidence type="ECO:0000313" key="2">
    <source>
        <dbReference type="Proteomes" id="UP000821865"/>
    </source>
</evidence>
<organism evidence="1 2">
    <name type="scientific">Dermacentor silvarum</name>
    <name type="common">Tick</name>
    <dbReference type="NCBI Taxonomy" id="543639"/>
    <lineage>
        <taxon>Eukaryota</taxon>
        <taxon>Metazoa</taxon>
        <taxon>Ecdysozoa</taxon>
        <taxon>Arthropoda</taxon>
        <taxon>Chelicerata</taxon>
        <taxon>Arachnida</taxon>
        <taxon>Acari</taxon>
        <taxon>Parasitiformes</taxon>
        <taxon>Ixodida</taxon>
        <taxon>Ixodoidea</taxon>
        <taxon>Ixodidae</taxon>
        <taxon>Rhipicephalinae</taxon>
        <taxon>Dermacentor</taxon>
    </lineage>
</organism>
<protein>
    <submittedName>
        <fullName evidence="1">Uncharacterized protein</fullName>
    </submittedName>
</protein>
<dbReference type="Proteomes" id="UP000821865">
    <property type="component" value="Chromosome 10"/>
</dbReference>
<sequence>MPLTISMMLPGITETCSSSPYKDCWLCEAVTHWNFCLRCFCLELEEEEPGNLCLRTLSNAWRYEIDTFDDNGVSYNTIYVLKRLSRQHRCIKRLSLSHDVFASLRAPPPIETVTASAVECIEISGGATYYWNLLLNAVGDVVTLKSLRIEGVVVDSNLISRLAELFAANRGCLQELAISASELLPNIPRQLICAVNQCKALTALSIGGHLTLEATTALEQLLQSNKCIQKLSLRDRGSNQAFLSALCSGLSLNFSPTELQYECANLNFGELLKLLRFNRVLKHLVLSGDKRKPGMFRKHDGMSLNTLLAHNTGLCSLAVRHCTWTLDAAEEVATGISLNGSLERFDLSQCHLTFNAVLTLCNGLDTNDTLKLLVFHPTEKFVHPPADLSGKLVAAQWFARVVTTWPEAYVPALIKALKVPALCPTELHIGCSGYSDRSFAQLCAALGSSTVKHLFVKFCNCDCRPAMRLREALIANCSIKTLALQEDSISRDTCFVVAGALSRNRTVTEISLRISELNQRNVKYLSSIATSSDALEKVSLNCITTVPWFADYLRGISFWLKRNGTLTGFCIFEERNGIEFLVAEVKECVDKNRRQWNCALKFVLDPCINKGWAEAFESLHKKPRFLLRIAAASGMSLEDASRMVKSAKHFIARNYLLITGVVSQGVTCHPHQRTQVDSLNSDCWLAIGRYLDVSDVLDESSGHVAEVEGGCARDECSTPGAGVHGCLGQLLGNADLWPYQGHVVEVQVCMGVWGNC</sequence>
<proteinExistence type="predicted"/>
<gene>
    <name evidence="1" type="ORF">HPB49_000016</name>
</gene>
<evidence type="ECO:0000313" key="1">
    <source>
        <dbReference type="EMBL" id="KAH7973349.1"/>
    </source>
</evidence>
<reference evidence="1" key="1">
    <citation type="submission" date="2020-05" db="EMBL/GenBank/DDBJ databases">
        <title>Large-scale comparative analyses of tick genomes elucidate their genetic diversity and vector capacities.</title>
        <authorList>
            <person name="Jia N."/>
            <person name="Wang J."/>
            <person name="Shi W."/>
            <person name="Du L."/>
            <person name="Sun Y."/>
            <person name="Zhan W."/>
            <person name="Jiang J."/>
            <person name="Wang Q."/>
            <person name="Zhang B."/>
            <person name="Ji P."/>
            <person name="Sakyi L.B."/>
            <person name="Cui X."/>
            <person name="Yuan T."/>
            <person name="Jiang B."/>
            <person name="Yang W."/>
            <person name="Lam T.T.-Y."/>
            <person name="Chang Q."/>
            <person name="Ding S."/>
            <person name="Wang X."/>
            <person name="Zhu J."/>
            <person name="Ruan X."/>
            <person name="Zhao L."/>
            <person name="Wei J."/>
            <person name="Que T."/>
            <person name="Du C."/>
            <person name="Cheng J."/>
            <person name="Dai P."/>
            <person name="Han X."/>
            <person name="Huang E."/>
            <person name="Gao Y."/>
            <person name="Liu J."/>
            <person name="Shao H."/>
            <person name="Ye R."/>
            <person name="Li L."/>
            <person name="Wei W."/>
            <person name="Wang X."/>
            <person name="Wang C."/>
            <person name="Yang T."/>
            <person name="Huo Q."/>
            <person name="Li W."/>
            <person name="Guo W."/>
            <person name="Chen H."/>
            <person name="Zhou L."/>
            <person name="Ni X."/>
            <person name="Tian J."/>
            <person name="Zhou Y."/>
            <person name="Sheng Y."/>
            <person name="Liu T."/>
            <person name="Pan Y."/>
            <person name="Xia L."/>
            <person name="Li J."/>
            <person name="Zhao F."/>
            <person name="Cao W."/>
        </authorList>
    </citation>
    <scope>NUCLEOTIDE SEQUENCE</scope>
    <source>
        <strain evidence="1">Dsil-2018</strain>
    </source>
</reference>
<name>A0ACB8DLE7_DERSI</name>
<comment type="caution">
    <text evidence="1">The sequence shown here is derived from an EMBL/GenBank/DDBJ whole genome shotgun (WGS) entry which is preliminary data.</text>
</comment>
<keyword evidence="2" id="KW-1185">Reference proteome</keyword>
<dbReference type="EMBL" id="CM023479">
    <property type="protein sequence ID" value="KAH7973349.1"/>
    <property type="molecule type" value="Genomic_DNA"/>
</dbReference>